<evidence type="ECO:0000259" key="10">
    <source>
        <dbReference type="PROSITE" id="PS50835"/>
    </source>
</evidence>
<dbReference type="PROSITE" id="PS50835">
    <property type="entry name" value="IG_LIKE"/>
    <property type="match status" value="1"/>
</dbReference>
<dbReference type="GeneTree" id="ENSGT00900000140957"/>
<keyword evidence="4" id="KW-1064">Adaptive immunity</keyword>
<evidence type="ECO:0000256" key="8">
    <source>
        <dbReference type="ARBA" id="ARBA00038651"/>
    </source>
</evidence>
<evidence type="ECO:0000256" key="7">
    <source>
        <dbReference type="ARBA" id="ARBA00023180"/>
    </source>
</evidence>
<dbReference type="Proteomes" id="UP000002494">
    <property type="component" value="Chromosome 15"/>
</dbReference>
<dbReference type="InterPro" id="IPR036179">
    <property type="entry name" value="Ig-like_dom_sf"/>
</dbReference>
<evidence type="ECO:0000256" key="6">
    <source>
        <dbReference type="ARBA" id="ARBA00023157"/>
    </source>
</evidence>
<organism evidence="11 12">
    <name type="scientific">Rattus norvegicus</name>
    <name type="common">Rat</name>
    <dbReference type="NCBI Taxonomy" id="10116"/>
    <lineage>
        <taxon>Eukaryota</taxon>
        <taxon>Metazoa</taxon>
        <taxon>Chordata</taxon>
        <taxon>Craniata</taxon>
        <taxon>Vertebrata</taxon>
        <taxon>Euteleostomi</taxon>
        <taxon>Mammalia</taxon>
        <taxon>Eutheria</taxon>
        <taxon>Euarchontoglires</taxon>
        <taxon>Glires</taxon>
        <taxon>Rodentia</taxon>
        <taxon>Myomorpha</taxon>
        <taxon>Muroidea</taxon>
        <taxon>Muridae</taxon>
        <taxon>Murinae</taxon>
        <taxon>Rattus</taxon>
    </lineage>
</organism>
<dbReference type="PANTHER" id="PTHR19339">
    <property type="entry name" value="T CELL RECEPTOR ALPHA VARIABLE 39"/>
    <property type="match status" value="1"/>
</dbReference>
<accession>A0ABK0L3B5</accession>
<dbReference type="InterPro" id="IPR007110">
    <property type="entry name" value="Ig-like_dom"/>
</dbReference>
<dbReference type="SUPFAM" id="SSF48726">
    <property type="entry name" value="Immunoglobulin"/>
    <property type="match status" value="1"/>
</dbReference>
<comment type="subunit">
    <text evidence="8">Alpha-beta TR is a heterodimer composed of an alpha and beta chain; disulfide-linked. The alpha-beta TR is associated with the transmembrane signaling CD3 coreceptor proteins to form the TR-CD3 (TcR or TCR). The assembly of alpha-beta TR heterodimers with CD3 occurs in the endoplasmic reticulum where a single alpha-beta TR heterodimer associates with one CD3D-CD3E heterodimer, one CD3G-CD3E heterodimer and one CD247 homodimer forming a stable octameric structure. CD3D-CD3E and CD3G-CD3E heterodimers preferentially associate with TR alpha and TR beta chains, respectively. The association of the CD247 homodimer is the last step of TcR assembly in the endoplasmic reticulum and is required for transport to the cell surface.</text>
</comment>
<evidence type="ECO:0000256" key="5">
    <source>
        <dbReference type="ARBA" id="ARBA00023136"/>
    </source>
</evidence>
<keyword evidence="6" id="KW-1015">Disulfide bond</keyword>
<dbReference type="Gene3D" id="2.60.40.10">
    <property type="entry name" value="Immunoglobulins"/>
    <property type="match status" value="1"/>
</dbReference>
<dbReference type="InterPro" id="IPR051896">
    <property type="entry name" value="TCR_alpha_variable"/>
</dbReference>
<dbReference type="PANTHER" id="PTHR19339:SF5">
    <property type="entry name" value="IG-LIKE DOMAIN-CONTAINING PROTEIN"/>
    <property type="match status" value="1"/>
</dbReference>
<keyword evidence="7" id="KW-0325">Glycoprotein</keyword>
<evidence type="ECO:0000256" key="3">
    <source>
        <dbReference type="ARBA" id="ARBA00022729"/>
    </source>
</evidence>
<name>A0ABK0L3B5_RAT</name>
<feature type="domain" description="Ig-like" evidence="10">
    <location>
        <begin position="2"/>
        <end position="95"/>
    </location>
</feature>
<keyword evidence="12" id="KW-1185">Reference proteome</keyword>
<proteinExistence type="predicted"/>
<dbReference type="SMART" id="SM00406">
    <property type="entry name" value="IGv"/>
    <property type="match status" value="1"/>
</dbReference>
<keyword evidence="3" id="KW-0732">Signal</keyword>
<dbReference type="SMART" id="SM00409">
    <property type="entry name" value="IG"/>
    <property type="match status" value="1"/>
</dbReference>
<protein>
    <recommendedName>
        <fullName evidence="10">Ig-like domain-containing protein</fullName>
    </recommendedName>
</protein>
<dbReference type="Pfam" id="PF07686">
    <property type="entry name" value="V-set"/>
    <property type="match status" value="1"/>
</dbReference>
<evidence type="ECO:0000256" key="9">
    <source>
        <dbReference type="ARBA" id="ARBA00043266"/>
    </source>
</evidence>
<dbReference type="InterPro" id="IPR013783">
    <property type="entry name" value="Ig-like_fold"/>
</dbReference>
<dbReference type="InterPro" id="IPR003599">
    <property type="entry name" value="Ig_sub"/>
</dbReference>
<reference evidence="11" key="1">
    <citation type="journal article" date="2004" name="Nature">
        <title>Genome sequence of the Brown Norway rat yields insights into mammalian evolution.</title>
        <authorList>
            <consortium name="Rat Genome Sequencing Project Consortium"/>
            <person name="Gibbs R.A."/>
            <person name="Weinstock G.M."/>
            <person name="Metzker M.L."/>
            <person name="Muzny D.M."/>
            <person name="Sodergren E.J."/>
            <person name="Scherer S."/>
            <person name="Scott G."/>
            <person name="Steffen D."/>
            <person name="Worley K.C."/>
            <person name="Burch P.E."/>
            <person name="Okwuonu G."/>
            <person name="Hines S."/>
            <person name="Lewis L."/>
            <person name="Deramo C."/>
            <person name="Delgado O."/>
            <person name="Dugan-Rocha S."/>
            <person name="Miner G."/>
            <person name="Morgan M."/>
            <person name="Hawes A."/>
            <person name="Gill R."/>
            <person name="Holt R.A."/>
            <person name="Adams M.D."/>
            <person name="Amanatides P.G."/>
            <person name="Baden-Tillson H."/>
            <person name="Barnstead M."/>
            <person name="Chin S."/>
            <person name="Evans C.A."/>
            <person name="Ferriera S."/>
            <person name="Fosler C."/>
            <person name="Glodek A."/>
            <person name="Gu Z."/>
            <person name="Jennings D."/>
            <person name="Kraft C.L."/>
            <person name="Nguyen T."/>
            <person name="Pfannkoch C.M."/>
            <person name="Sitter C."/>
            <person name="Sutton G.G."/>
            <person name="Venter J.C."/>
            <person name="Woodage T."/>
            <person name="Smith D."/>
            <person name="Lee H.-M."/>
            <person name="Gustafson E."/>
            <person name="Cahill P."/>
            <person name="Kana A."/>
            <person name="Doucette-Stamm L."/>
            <person name="Weinstock K."/>
            <person name="Fechtel K."/>
            <person name="Weiss R.B."/>
            <person name="Dunn D.M."/>
            <person name="Green E.D."/>
            <person name="Blakesley R.W."/>
            <person name="Bouffard G.G."/>
            <person name="De Jong P.J."/>
            <person name="Osoegawa K."/>
            <person name="Zhu B."/>
            <person name="Marra M."/>
            <person name="Schein J."/>
            <person name="Bosdet I."/>
            <person name="Fjell C."/>
            <person name="Jones S."/>
            <person name="Krzywinski M."/>
            <person name="Mathewson C."/>
            <person name="Siddiqui A."/>
            <person name="Wye N."/>
            <person name="McPherson J."/>
            <person name="Zhao S."/>
            <person name="Fraser C.M."/>
            <person name="Shetty J."/>
            <person name="Shatsman S."/>
            <person name="Geer K."/>
            <person name="Chen Y."/>
            <person name="Abramzon S."/>
            <person name="Nierman W.C."/>
            <person name="Havlak P.H."/>
            <person name="Chen R."/>
            <person name="Durbin K.J."/>
            <person name="Egan A."/>
            <person name="Ren Y."/>
            <person name="Song X.-Z."/>
            <person name="Li B."/>
            <person name="Liu Y."/>
            <person name="Qin X."/>
            <person name="Cawley S."/>
            <person name="Cooney A.J."/>
            <person name="D'Souza L.M."/>
            <person name="Martin K."/>
            <person name="Wu J.Q."/>
            <person name="Gonzalez-Garay M.L."/>
            <person name="Jackson A.R."/>
            <person name="Kalafus K.J."/>
            <person name="McLeod M.P."/>
            <person name="Milosavljevic A."/>
            <person name="Virk D."/>
            <person name="Volkov A."/>
            <person name="Wheeler D.A."/>
            <person name="Zhang Z."/>
            <person name="Bailey J.A."/>
            <person name="Eichler E.E."/>
            <person name="Tuzun E."/>
            <person name="Birney E."/>
            <person name="Mongin E."/>
            <person name="Ureta-Vidal A."/>
            <person name="Woodwark C."/>
            <person name="Zdobnov E."/>
            <person name="Bork P."/>
            <person name="Suyama M."/>
            <person name="Torrents D."/>
            <person name="Alexandersson M."/>
            <person name="Trask B.J."/>
            <person name="Young J.M."/>
            <person name="Huang H."/>
            <person name="Wang H."/>
            <person name="Xing H."/>
            <person name="Daniels S."/>
            <person name="Gietzen D."/>
            <person name="Schmidt J."/>
            <person name="Stevens K."/>
            <person name="Vitt U."/>
            <person name="Wingrove J."/>
            <person name="Camara F."/>
            <person name="Mar Alba M."/>
            <person name="Abril J.F."/>
            <person name="Guigo R."/>
            <person name="Smit A."/>
            <person name="Dubchak I."/>
            <person name="Rubin E.M."/>
            <person name="Couronne O."/>
            <person name="Poliakov A."/>
            <person name="Huebner N."/>
            <person name="Ganten D."/>
            <person name="Goesele C."/>
            <person name="Hummel O."/>
            <person name="Kreitler T."/>
            <person name="Lee Y.-A."/>
            <person name="Monti J."/>
            <person name="Schulz H."/>
            <person name="Zimdahl H."/>
            <person name="Himmelbauer H."/>
            <person name="Lehrach H."/>
            <person name="Jacob H.J."/>
            <person name="Bromberg S."/>
            <person name="Gullings-Handley J."/>
            <person name="Jensen-Seaman M.I."/>
            <person name="Kwitek A.E."/>
            <person name="Lazar J."/>
            <person name="Pasko D."/>
            <person name="Tonellato P.J."/>
            <person name="Twigger S."/>
            <person name="Ponting C.P."/>
            <person name="Duarte J.M."/>
            <person name="Rice S."/>
            <person name="Goodstadt L."/>
            <person name="Beatson S.A."/>
            <person name="Emes R.D."/>
            <person name="Winter E.E."/>
            <person name="Webber C."/>
            <person name="Brandt P."/>
            <person name="Nyakatura G."/>
            <person name="Adetobi M."/>
            <person name="Chiaromonte F."/>
            <person name="Elnitski L."/>
            <person name="Eswara P."/>
            <person name="Hardison R.C."/>
            <person name="Hou M."/>
            <person name="Kolbe D."/>
            <person name="Makova K."/>
            <person name="Miller W."/>
            <person name="Nekrutenko A."/>
            <person name="Riemer C."/>
            <person name="Schwartz S."/>
            <person name="Taylor J."/>
            <person name="Yang S."/>
            <person name="Zhang Y."/>
            <person name="Lindpaintner K."/>
            <person name="Andrews T.D."/>
            <person name="Caccamo M."/>
            <person name="Clamp M."/>
            <person name="Clarke L."/>
            <person name="Curwen V."/>
            <person name="Durbin R.M."/>
            <person name="Eyras E."/>
            <person name="Searle S.M."/>
            <person name="Cooper G.M."/>
            <person name="Batzoglou S."/>
            <person name="Brudno M."/>
            <person name="Sidow A."/>
            <person name="Stone E.A."/>
            <person name="Payseur B.A."/>
            <person name="Bourque G."/>
            <person name="Lopez-Otin C."/>
            <person name="Puente X.S."/>
            <person name="Chakrabarti K."/>
            <person name="Chatterji S."/>
            <person name="Dewey C."/>
            <person name="Pachter L."/>
            <person name="Bray N."/>
            <person name="Yap V.B."/>
            <person name="Caspi A."/>
            <person name="Tesler G."/>
            <person name="Pevzner P.A."/>
            <person name="Haussler D."/>
            <person name="Roskin K.M."/>
            <person name="Baertsch R."/>
            <person name="Clawson H."/>
            <person name="Furey T.S."/>
            <person name="Hinrichs A.S."/>
            <person name="Karolchik D."/>
            <person name="Kent W.J."/>
            <person name="Rosenbloom K.R."/>
            <person name="Trumbower H."/>
            <person name="Weirauch M."/>
            <person name="Cooper D.N."/>
            <person name="Stenson P.D."/>
            <person name="Ma B."/>
            <person name="Brent M."/>
            <person name="Arumugam M."/>
            <person name="Shteynberg D."/>
            <person name="Copley R.R."/>
            <person name="Taylor M.S."/>
            <person name="Riethman H."/>
            <person name="Mudunuri U."/>
            <person name="Peterson J."/>
            <person name="Guyer M."/>
            <person name="Felsenfeld A."/>
            <person name="Old S."/>
            <person name="Mockrin S."/>
            <person name="Collins F.S."/>
        </authorList>
    </citation>
    <scope>NUCLEOTIDE SEQUENCE [LARGE SCALE GENOMIC DNA]</scope>
    <source>
        <strain evidence="11">Brown Norway</strain>
    </source>
</reference>
<keyword evidence="9" id="KW-0391">Immunity</keyword>
<reference evidence="12" key="2">
    <citation type="submission" date="2024-01" db="EMBL/GenBank/DDBJ databases">
        <title>GRCr8: a new rat reference genome assembly contstructed from accurate long reads and long range scaffolding.</title>
        <authorList>
            <person name="Doris P.A."/>
            <person name="Kalbfleisch T."/>
            <person name="Li K."/>
            <person name="Howe K."/>
            <person name="Wood J."/>
        </authorList>
    </citation>
    <scope>NUCLEOTIDE SEQUENCE [LARGE SCALE GENOMIC DNA]</scope>
    <source>
        <strain evidence="12">Brown Norway</strain>
    </source>
</reference>
<evidence type="ECO:0000313" key="11">
    <source>
        <dbReference type="Ensembl" id="ENSRNOP00000103602.1"/>
    </source>
</evidence>
<keyword evidence="9" id="KW-1279">T cell receptor</keyword>
<dbReference type="InterPro" id="IPR013106">
    <property type="entry name" value="Ig_V-set"/>
</dbReference>
<dbReference type="Ensembl" id="ENSRNOT00000147680.1">
    <property type="protein sequence ID" value="ENSRNOP00000103602.1"/>
    <property type="gene ID" value="ENSRNOG00000077087.1"/>
</dbReference>
<sequence>GDSVEQSPSALSLHEGTSSVLRCNFSITITTVQWFRQNPRGSLISLFFLASGTKDNGRLNSTFSSKERYSALHISIAQLEDSGTYFCAAEAQCSQ</sequence>
<evidence type="ECO:0000256" key="2">
    <source>
        <dbReference type="ARBA" id="ARBA00022475"/>
    </source>
</evidence>
<reference evidence="11" key="3">
    <citation type="submission" date="2025-05" db="UniProtKB">
        <authorList>
            <consortium name="Ensembl"/>
        </authorList>
    </citation>
    <scope>IDENTIFICATION</scope>
    <source>
        <strain evidence="11">Brown Norway</strain>
    </source>
</reference>
<dbReference type="Ensembl" id="ENSRNOT00000160385.1">
    <property type="protein sequence ID" value="ENSRNOP00000099900.1"/>
    <property type="gene ID" value="ENSRNOG00000086218.1"/>
</dbReference>
<evidence type="ECO:0000256" key="1">
    <source>
        <dbReference type="ARBA" id="ARBA00004236"/>
    </source>
</evidence>
<evidence type="ECO:0000313" key="12">
    <source>
        <dbReference type="Proteomes" id="UP000002494"/>
    </source>
</evidence>
<comment type="subcellular location">
    <subcellularLocation>
        <location evidence="1">Cell membrane</location>
    </subcellularLocation>
</comment>
<keyword evidence="2" id="KW-1003">Cell membrane</keyword>
<evidence type="ECO:0000256" key="4">
    <source>
        <dbReference type="ARBA" id="ARBA00023130"/>
    </source>
</evidence>
<keyword evidence="5" id="KW-0472">Membrane</keyword>